<evidence type="ECO:0000259" key="6">
    <source>
        <dbReference type="Pfam" id="PF02365"/>
    </source>
</evidence>
<evidence type="ECO:0000313" key="8">
    <source>
        <dbReference type="Proteomes" id="UP000834106"/>
    </source>
</evidence>
<evidence type="ECO:0000256" key="4">
    <source>
        <dbReference type="ARBA" id="ARBA00023242"/>
    </source>
</evidence>
<name>A0AAD1Z9N5_9LAMI</name>
<dbReference type="InterPro" id="IPR036093">
    <property type="entry name" value="NAC_dom_sf"/>
</dbReference>
<organism evidence="7 8">
    <name type="scientific">Fraxinus pennsylvanica</name>
    <dbReference type="NCBI Taxonomy" id="56036"/>
    <lineage>
        <taxon>Eukaryota</taxon>
        <taxon>Viridiplantae</taxon>
        <taxon>Streptophyta</taxon>
        <taxon>Embryophyta</taxon>
        <taxon>Tracheophyta</taxon>
        <taxon>Spermatophyta</taxon>
        <taxon>Magnoliopsida</taxon>
        <taxon>eudicotyledons</taxon>
        <taxon>Gunneridae</taxon>
        <taxon>Pentapetalae</taxon>
        <taxon>asterids</taxon>
        <taxon>lamiids</taxon>
        <taxon>Lamiales</taxon>
        <taxon>Oleaceae</taxon>
        <taxon>Oleeae</taxon>
        <taxon>Fraxinus</taxon>
    </lineage>
</organism>
<dbReference type="GO" id="GO:0006355">
    <property type="term" value="P:regulation of DNA-templated transcription"/>
    <property type="evidence" value="ECO:0007669"/>
    <property type="project" value="InterPro"/>
</dbReference>
<reference evidence="7" key="1">
    <citation type="submission" date="2023-05" db="EMBL/GenBank/DDBJ databases">
        <authorList>
            <person name="Huff M."/>
        </authorList>
    </citation>
    <scope>NUCLEOTIDE SEQUENCE</scope>
</reference>
<dbReference type="SUPFAM" id="SSF101941">
    <property type="entry name" value="NAC domain"/>
    <property type="match status" value="1"/>
</dbReference>
<evidence type="ECO:0000256" key="3">
    <source>
        <dbReference type="ARBA" id="ARBA00023163"/>
    </source>
</evidence>
<accession>A0AAD1Z9N5</accession>
<dbReference type="Proteomes" id="UP000834106">
    <property type="component" value="Chromosome 8"/>
</dbReference>
<dbReference type="PANTHER" id="PTHR31719">
    <property type="entry name" value="NAC TRANSCRIPTION FACTOR 56"/>
    <property type="match status" value="1"/>
</dbReference>
<keyword evidence="3" id="KW-0804">Transcription</keyword>
<evidence type="ECO:0000313" key="7">
    <source>
        <dbReference type="EMBL" id="CAI9765737.1"/>
    </source>
</evidence>
<dbReference type="InterPro" id="IPR003441">
    <property type="entry name" value="NAC-dom"/>
</dbReference>
<dbReference type="AlphaFoldDB" id="A0AAD1Z9N5"/>
<sequence>MESDPRKTITAALTYPIDDSIPSTSYTGNEFFGSYLDYFSRPTDEEYFGSLPPGFRFVPRDDELIDDYLIKKIRNEKLPRNKINVLNLYEFNPEQLANAKWNNSTRKRPRTNKNEVQEPNNNNDEVAAVQEIKDHTLEVHPAPSYCLPNYQNPDNVVFPDVYDAPPYQNADIYSNPAPITMVSPIYSTHDPMSLEQYHELSEIPTIDGNEYLELESLLHVENKPYAYSLLFQPPNPYDSC</sequence>
<dbReference type="GO" id="GO:0003677">
    <property type="term" value="F:DNA binding"/>
    <property type="evidence" value="ECO:0007669"/>
    <property type="project" value="UniProtKB-KW"/>
</dbReference>
<dbReference type="Gene3D" id="2.170.150.80">
    <property type="entry name" value="NAC domain"/>
    <property type="match status" value="1"/>
</dbReference>
<protein>
    <recommendedName>
        <fullName evidence="6">NAC domain-containing protein</fullName>
    </recommendedName>
</protein>
<feature type="region of interest" description="Disordered" evidence="5">
    <location>
        <begin position="100"/>
        <end position="120"/>
    </location>
</feature>
<dbReference type="PANTHER" id="PTHR31719:SF94">
    <property type="entry name" value="PROTEIN ATAF2"/>
    <property type="match status" value="1"/>
</dbReference>
<feature type="domain" description="NAC" evidence="6">
    <location>
        <begin position="52"/>
        <end position="100"/>
    </location>
</feature>
<evidence type="ECO:0000256" key="1">
    <source>
        <dbReference type="ARBA" id="ARBA00023015"/>
    </source>
</evidence>
<keyword evidence="1" id="KW-0805">Transcription regulation</keyword>
<dbReference type="EMBL" id="OU503043">
    <property type="protein sequence ID" value="CAI9765737.1"/>
    <property type="molecule type" value="Genomic_DNA"/>
</dbReference>
<keyword evidence="8" id="KW-1185">Reference proteome</keyword>
<keyword evidence="4" id="KW-0539">Nucleus</keyword>
<evidence type="ECO:0000256" key="2">
    <source>
        <dbReference type="ARBA" id="ARBA00023125"/>
    </source>
</evidence>
<evidence type="ECO:0000256" key="5">
    <source>
        <dbReference type="SAM" id="MobiDB-lite"/>
    </source>
</evidence>
<keyword evidence="2" id="KW-0238">DNA-binding</keyword>
<proteinExistence type="predicted"/>
<dbReference type="Pfam" id="PF02365">
    <property type="entry name" value="NAM"/>
    <property type="match status" value="1"/>
</dbReference>
<gene>
    <name evidence="7" type="ORF">FPE_LOCUS13167</name>
</gene>